<dbReference type="InterPro" id="IPR029044">
    <property type="entry name" value="Nucleotide-diphossugar_trans"/>
</dbReference>
<dbReference type="GO" id="GO:0016779">
    <property type="term" value="F:nucleotidyltransferase activity"/>
    <property type="evidence" value="ECO:0007669"/>
    <property type="project" value="UniProtKB-ARBA"/>
</dbReference>
<dbReference type="InterPro" id="IPR025877">
    <property type="entry name" value="MobA-like_NTP_Trfase"/>
</dbReference>
<organism evidence="3 4">
    <name type="scientific">Candidatus Nesterenkonia stercoripullorum</name>
    <dbReference type="NCBI Taxonomy" id="2838701"/>
    <lineage>
        <taxon>Bacteria</taxon>
        <taxon>Bacillati</taxon>
        <taxon>Actinomycetota</taxon>
        <taxon>Actinomycetes</taxon>
        <taxon>Micrococcales</taxon>
        <taxon>Micrococcaceae</taxon>
        <taxon>Nesterenkonia</taxon>
    </lineage>
</organism>
<dbReference type="Proteomes" id="UP000824151">
    <property type="component" value="Unassembled WGS sequence"/>
</dbReference>
<keyword evidence="3" id="KW-0808">Transferase</keyword>
<reference evidence="3" key="2">
    <citation type="submission" date="2021-04" db="EMBL/GenBank/DDBJ databases">
        <authorList>
            <person name="Gilroy R."/>
        </authorList>
    </citation>
    <scope>NUCLEOTIDE SEQUENCE</scope>
    <source>
        <strain evidence="3">ChiHejej3B27-3195</strain>
    </source>
</reference>
<dbReference type="AlphaFoldDB" id="A0A9D1UT87"/>
<dbReference type="Gene3D" id="3.90.550.10">
    <property type="entry name" value="Spore Coat Polysaccharide Biosynthesis Protein SpsA, Chain A"/>
    <property type="match status" value="1"/>
</dbReference>
<sequence length="251" mass="26060">MQPPDGPVPRVPRVTEAVLLAGGRGSRLGGVEKAELEVAGRPLVAQWCAALAERGITVAVIGPSRLAPLLPPGTMLTREEPRFSGPASALYAGWTALEAGRGETAPVRADGVRGGEYLAVLAVDIVEPVALLDWLFAQLHLNGAAGALVPVDRSGKDQLTCSLHALGPLRSRMAGVGPDDVVGSSLRRLLLAEDRSSGNRADLTVARPVLPNQLGADVDTPDDAQRLGVRAPGSFPDPAQDSEPNPGRGDH</sequence>
<evidence type="ECO:0000256" key="1">
    <source>
        <dbReference type="SAM" id="MobiDB-lite"/>
    </source>
</evidence>
<feature type="domain" description="MobA-like NTP transferase" evidence="2">
    <location>
        <begin position="17"/>
        <end position="165"/>
    </location>
</feature>
<reference evidence="3" key="1">
    <citation type="journal article" date="2021" name="PeerJ">
        <title>Extensive microbial diversity within the chicken gut microbiome revealed by metagenomics and culture.</title>
        <authorList>
            <person name="Gilroy R."/>
            <person name="Ravi A."/>
            <person name="Getino M."/>
            <person name="Pursley I."/>
            <person name="Horton D.L."/>
            <person name="Alikhan N.F."/>
            <person name="Baker D."/>
            <person name="Gharbi K."/>
            <person name="Hall N."/>
            <person name="Watson M."/>
            <person name="Adriaenssens E.M."/>
            <person name="Foster-Nyarko E."/>
            <person name="Jarju S."/>
            <person name="Secka A."/>
            <person name="Antonio M."/>
            <person name="Oren A."/>
            <person name="Chaudhuri R.R."/>
            <person name="La Ragione R."/>
            <person name="Hildebrand F."/>
            <person name="Pallen M.J."/>
        </authorList>
    </citation>
    <scope>NUCLEOTIDE SEQUENCE</scope>
    <source>
        <strain evidence="3">ChiHejej3B27-3195</strain>
    </source>
</reference>
<name>A0A9D1UT87_9MICC</name>
<evidence type="ECO:0000313" key="3">
    <source>
        <dbReference type="EMBL" id="HIW99967.1"/>
    </source>
</evidence>
<dbReference type="Pfam" id="PF12804">
    <property type="entry name" value="NTP_transf_3"/>
    <property type="match status" value="1"/>
</dbReference>
<comment type="caution">
    <text evidence="3">The sequence shown here is derived from an EMBL/GenBank/DDBJ whole genome shotgun (WGS) entry which is preliminary data.</text>
</comment>
<gene>
    <name evidence="3" type="ORF">H9871_07460</name>
</gene>
<accession>A0A9D1UT87</accession>
<proteinExistence type="predicted"/>
<evidence type="ECO:0000259" key="2">
    <source>
        <dbReference type="Pfam" id="PF12804"/>
    </source>
</evidence>
<dbReference type="EMBL" id="DXGD01000276">
    <property type="protein sequence ID" value="HIW99967.1"/>
    <property type="molecule type" value="Genomic_DNA"/>
</dbReference>
<dbReference type="SUPFAM" id="SSF53448">
    <property type="entry name" value="Nucleotide-diphospho-sugar transferases"/>
    <property type="match status" value="1"/>
</dbReference>
<protein>
    <submittedName>
        <fullName evidence="3">NTP transferase domain-containing protein</fullName>
    </submittedName>
</protein>
<evidence type="ECO:0000313" key="4">
    <source>
        <dbReference type="Proteomes" id="UP000824151"/>
    </source>
</evidence>
<feature type="region of interest" description="Disordered" evidence="1">
    <location>
        <begin position="212"/>
        <end position="251"/>
    </location>
</feature>